<evidence type="ECO:0000256" key="2">
    <source>
        <dbReference type="ARBA" id="ARBA00023015"/>
    </source>
</evidence>
<evidence type="ECO:0000256" key="1">
    <source>
        <dbReference type="ARBA" id="ARBA00009437"/>
    </source>
</evidence>
<dbReference type="OrthoDB" id="9808620at2"/>
<dbReference type="FunFam" id="1.10.10.10:FF:000001">
    <property type="entry name" value="LysR family transcriptional regulator"/>
    <property type="match status" value="1"/>
</dbReference>
<dbReference type="PANTHER" id="PTHR30126:SF94">
    <property type="entry name" value="LYSR FAMILY TRANSCRIPTIONAL REGULATOR"/>
    <property type="match status" value="1"/>
</dbReference>
<reference evidence="6 7" key="1">
    <citation type="submission" date="2018-10" db="EMBL/GenBank/DDBJ databases">
        <title>Genomic Encyclopedia of Type Strains, Phase IV (KMG-IV): sequencing the most valuable type-strain genomes for metagenomic binning, comparative biology and taxonomic classification.</title>
        <authorList>
            <person name="Goeker M."/>
        </authorList>
    </citation>
    <scope>NUCLEOTIDE SEQUENCE [LARGE SCALE GENOMIC DNA]</scope>
    <source>
        <strain evidence="6 7">DSM 23229</strain>
    </source>
</reference>
<dbReference type="Gene3D" id="1.10.10.10">
    <property type="entry name" value="Winged helix-like DNA-binding domain superfamily/Winged helix DNA-binding domain"/>
    <property type="match status" value="1"/>
</dbReference>
<dbReference type="InterPro" id="IPR036388">
    <property type="entry name" value="WH-like_DNA-bd_sf"/>
</dbReference>
<dbReference type="Gene3D" id="3.40.190.290">
    <property type="match status" value="1"/>
</dbReference>
<evidence type="ECO:0000313" key="7">
    <source>
        <dbReference type="Proteomes" id="UP000281975"/>
    </source>
</evidence>
<evidence type="ECO:0000256" key="3">
    <source>
        <dbReference type="ARBA" id="ARBA00023125"/>
    </source>
</evidence>
<feature type="domain" description="HTH lysR-type" evidence="5">
    <location>
        <begin position="3"/>
        <end position="60"/>
    </location>
</feature>
<dbReference type="SUPFAM" id="SSF53850">
    <property type="entry name" value="Periplasmic binding protein-like II"/>
    <property type="match status" value="1"/>
</dbReference>
<sequence length="302" mass="33735">MAITLRQLRVFVTIVHEGSLTAAAQALHLTKPAVSAALAELEKRYGHRLFDRHHNRLFINDLGRQLLPLADELLGRAATVEQLFDRHTQLSGKLRIGASYTIGHQLLPSLLQGFRRLTGHTDQQVTIVNSATIGEALNAFELDIGMVEGRIDHAPLMARTWRHDRMLVAAAPEHPLVGRVATVADLEHQQWVLREPGSGTREQFMHFLAARLEHWQTALELNATEAIINATAAGMGLTCVSELEARHALADGRLRELEIDLAMPRQFHLITHRDKYISPLLARFIDFCHHPDGDTSRPHAPA</sequence>
<dbReference type="InterPro" id="IPR036390">
    <property type="entry name" value="WH_DNA-bd_sf"/>
</dbReference>
<protein>
    <submittedName>
        <fullName evidence="6">Transcriptional regulator</fullName>
    </submittedName>
</protein>
<dbReference type="PANTHER" id="PTHR30126">
    <property type="entry name" value="HTH-TYPE TRANSCRIPTIONAL REGULATOR"/>
    <property type="match status" value="1"/>
</dbReference>
<accession>A0A420X0N5</accession>
<comment type="caution">
    <text evidence="6">The sequence shown here is derived from an EMBL/GenBank/DDBJ whole genome shotgun (WGS) entry which is preliminary data.</text>
</comment>
<dbReference type="PROSITE" id="PS50931">
    <property type="entry name" value="HTH_LYSR"/>
    <property type="match status" value="1"/>
</dbReference>
<evidence type="ECO:0000313" key="6">
    <source>
        <dbReference type="EMBL" id="RKR07411.1"/>
    </source>
</evidence>
<keyword evidence="7" id="KW-1185">Reference proteome</keyword>
<dbReference type="Pfam" id="PF03466">
    <property type="entry name" value="LysR_substrate"/>
    <property type="match status" value="1"/>
</dbReference>
<organism evidence="6 7">
    <name type="scientific">Kushneria sinocarnis</name>
    <dbReference type="NCBI Taxonomy" id="595502"/>
    <lineage>
        <taxon>Bacteria</taxon>
        <taxon>Pseudomonadati</taxon>
        <taxon>Pseudomonadota</taxon>
        <taxon>Gammaproteobacteria</taxon>
        <taxon>Oceanospirillales</taxon>
        <taxon>Halomonadaceae</taxon>
        <taxon>Kushneria</taxon>
    </lineage>
</organism>
<dbReference type="EMBL" id="RBIN01000001">
    <property type="protein sequence ID" value="RKR07411.1"/>
    <property type="molecule type" value="Genomic_DNA"/>
</dbReference>
<comment type="similarity">
    <text evidence="1">Belongs to the LysR transcriptional regulatory family.</text>
</comment>
<dbReference type="AlphaFoldDB" id="A0A420X0N5"/>
<dbReference type="PRINTS" id="PR00039">
    <property type="entry name" value="HTHLYSR"/>
</dbReference>
<dbReference type="InterPro" id="IPR000847">
    <property type="entry name" value="LysR_HTH_N"/>
</dbReference>
<gene>
    <name evidence="6" type="ORF">C7446_0223</name>
</gene>
<name>A0A420X0N5_9GAMM</name>
<proteinExistence type="inferred from homology"/>
<keyword evidence="3" id="KW-0238">DNA-binding</keyword>
<evidence type="ECO:0000259" key="5">
    <source>
        <dbReference type="PROSITE" id="PS50931"/>
    </source>
</evidence>
<dbReference type="CDD" id="cd08420">
    <property type="entry name" value="PBP2_CysL_like"/>
    <property type="match status" value="1"/>
</dbReference>
<keyword evidence="4" id="KW-0804">Transcription</keyword>
<dbReference type="SUPFAM" id="SSF46785">
    <property type="entry name" value="Winged helix' DNA-binding domain"/>
    <property type="match status" value="1"/>
</dbReference>
<dbReference type="GO" id="GO:0003700">
    <property type="term" value="F:DNA-binding transcription factor activity"/>
    <property type="evidence" value="ECO:0007669"/>
    <property type="project" value="InterPro"/>
</dbReference>
<dbReference type="InterPro" id="IPR005119">
    <property type="entry name" value="LysR_subst-bd"/>
</dbReference>
<keyword evidence="2" id="KW-0805">Transcription regulation</keyword>
<dbReference type="Pfam" id="PF00126">
    <property type="entry name" value="HTH_1"/>
    <property type="match status" value="1"/>
</dbReference>
<dbReference type="Proteomes" id="UP000281975">
    <property type="component" value="Unassembled WGS sequence"/>
</dbReference>
<dbReference type="GO" id="GO:0000976">
    <property type="term" value="F:transcription cis-regulatory region binding"/>
    <property type="evidence" value="ECO:0007669"/>
    <property type="project" value="TreeGrafter"/>
</dbReference>
<evidence type="ECO:0000256" key="4">
    <source>
        <dbReference type="ARBA" id="ARBA00023163"/>
    </source>
</evidence>